<keyword evidence="1" id="KW-0472">Membrane</keyword>
<evidence type="ECO:0000256" key="1">
    <source>
        <dbReference type="SAM" id="Phobius"/>
    </source>
</evidence>
<dbReference type="Proteomes" id="UP000235346">
    <property type="component" value="Unassembled WGS sequence"/>
</dbReference>
<evidence type="ECO:0000313" key="2">
    <source>
        <dbReference type="EMBL" id="PMR71368.1"/>
    </source>
</evidence>
<proteinExistence type="predicted"/>
<keyword evidence="1" id="KW-1133">Transmembrane helix</keyword>
<keyword evidence="3" id="KW-1185">Reference proteome</keyword>
<sequence length="124" mass="14574">MALFLLVFAVCLLIFGGMIAILLFSRTPRYRTEPRQLLELFDKALEDRVDEGEWNAIIDYPIRHDDYLDGVRRRAHRLMEEHGRHWRRAQGGPLLDSTGREELAALRKHLAAHADLQERRRNET</sequence>
<dbReference type="OrthoDB" id="6120993at2"/>
<dbReference type="AlphaFoldDB" id="A0A2N7TTA8"/>
<name>A0A2N7TTA8_9GAMM</name>
<dbReference type="RefSeq" id="WP_102626389.1">
    <property type="nucleotide sequence ID" value="NZ_PDOH01000039.1"/>
</dbReference>
<comment type="caution">
    <text evidence="2">The sequence shown here is derived from an EMBL/GenBank/DDBJ whole genome shotgun (WGS) entry which is preliminary data.</text>
</comment>
<feature type="transmembrane region" description="Helical" evidence="1">
    <location>
        <begin position="6"/>
        <end position="25"/>
    </location>
</feature>
<organism evidence="2 3">
    <name type="scientific">Halomonas heilongjiangensis</name>
    <dbReference type="NCBI Taxonomy" id="1387883"/>
    <lineage>
        <taxon>Bacteria</taxon>
        <taxon>Pseudomonadati</taxon>
        <taxon>Pseudomonadota</taxon>
        <taxon>Gammaproteobacteria</taxon>
        <taxon>Oceanospirillales</taxon>
        <taxon>Halomonadaceae</taxon>
        <taxon>Halomonas</taxon>
    </lineage>
</organism>
<gene>
    <name evidence="2" type="ORF">C1H66_02805</name>
</gene>
<accession>A0A2N7TTA8</accession>
<keyword evidence="1" id="KW-0812">Transmembrane</keyword>
<dbReference type="EMBL" id="PNRE01000016">
    <property type="protein sequence ID" value="PMR71368.1"/>
    <property type="molecule type" value="Genomic_DNA"/>
</dbReference>
<reference evidence="2 3" key="1">
    <citation type="submission" date="2018-01" db="EMBL/GenBank/DDBJ databases">
        <title>Halomonas endophytica sp. nov., isolated from storage liquid in the stems of Populus euphratica.</title>
        <authorList>
            <person name="Chen C."/>
        </authorList>
    </citation>
    <scope>NUCLEOTIDE SEQUENCE [LARGE SCALE GENOMIC DNA]</scope>
    <source>
        <strain evidence="2 3">DSM 26881</strain>
    </source>
</reference>
<evidence type="ECO:0000313" key="3">
    <source>
        <dbReference type="Proteomes" id="UP000235346"/>
    </source>
</evidence>
<protein>
    <submittedName>
        <fullName evidence="2">Uncharacterized protein</fullName>
    </submittedName>
</protein>